<dbReference type="GO" id="GO:0016787">
    <property type="term" value="F:hydrolase activity"/>
    <property type="evidence" value="ECO:0007669"/>
    <property type="project" value="UniProtKB-KW"/>
</dbReference>
<keyword evidence="2" id="KW-1185">Reference proteome</keyword>
<dbReference type="Proteomes" id="UP000287394">
    <property type="component" value="Chromosome"/>
</dbReference>
<dbReference type="InterPro" id="IPR029044">
    <property type="entry name" value="Nucleotide-diphossugar_trans"/>
</dbReference>
<organism evidence="1 2">
    <name type="scientific">Capsulimonas corticalis</name>
    <dbReference type="NCBI Taxonomy" id="2219043"/>
    <lineage>
        <taxon>Bacteria</taxon>
        <taxon>Bacillati</taxon>
        <taxon>Armatimonadota</taxon>
        <taxon>Armatimonadia</taxon>
        <taxon>Capsulimonadales</taxon>
        <taxon>Capsulimonadaceae</taxon>
        <taxon>Capsulimonas</taxon>
    </lineage>
</organism>
<accession>A0A402CPX4</accession>
<name>A0A402CPX4_9BACT</name>
<keyword evidence="1" id="KW-0378">Hydrolase</keyword>
<dbReference type="InterPro" id="IPR001173">
    <property type="entry name" value="Glyco_trans_2-like"/>
</dbReference>
<proteinExistence type="predicted"/>
<dbReference type="Gene3D" id="3.90.550.10">
    <property type="entry name" value="Spore Coat Polysaccharide Biosynthesis Protein SpsA, Chain A"/>
    <property type="match status" value="1"/>
</dbReference>
<dbReference type="SUPFAM" id="SSF53448">
    <property type="entry name" value="Nucleotide-diphospho-sugar transferases"/>
    <property type="match status" value="1"/>
</dbReference>
<dbReference type="RefSeq" id="WP_165863910.1">
    <property type="nucleotide sequence ID" value="NZ_AP025739.1"/>
</dbReference>
<dbReference type="PANTHER" id="PTHR43646:SF3">
    <property type="entry name" value="SLR1566 PROTEIN"/>
    <property type="match status" value="1"/>
</dbReference>
<evidence type="ECO:0000313" key="1">
    <source>
        <dbReference type="EMBL" id="BDI32859.1"/>
    </source>
</evidence>
<dbReference type="KEGG" id="ccot:CCAX7_49100"/>
<protein>
    <submittedName>
        <fullName evidence="1">Glycosyl hydrolase</fullName>
    </submittedName>
</protein>
<dbReference type="FunCoup" id="A0A402CPX4">
    <property type="interactions" value="15"/>
</dbReference>
<dbReference type="EMBL" id="AP025739">
    <property type="protein sequence ID" value="BDI32859.1"/>
    <property type="molecule type" value="Genomic_DNA"/>
</dbReference>
<dbReference type="Pfam" id="PF00535">
    <property type="entry name" value="Glycos_transf_2"/>
    <property type="match status" value="1"/>
</dbReference>
<gene>
    <name evidence="1" type="ORF">CCAX7_49100</name>
</gene>
<dbReference type="PANTHER" id="PTHR43646">
    <property type="entry name" value="GLYCOSYLTRANSFERASE"/>
    <property type="match status" value="1"/>
</dbReference>
<dbReference type="AlphaFoldDB" id="A0A402CPX4"/>
<evidence type="ECO:0000313" key="2">
    <source>
        <dbReference type="Proteomes" id="UP000287394"/>
    </source>
</evidence>
<sequence length="377" mass="42141">MIYHCAVLLGCLAMTGTAALNFLFFRKPRALVGVADSDLPMVSVLVPARNEETTIEACVRSLLAMNYPNFEVIVLDDRSTDSTYEILCRLRDQDHRLHVLVGAEMPEGWYGKPHACWQLANAANGEYLLMTDADCTFAPDALLLALGARQEHQADVVSMTPDLQCQGFWEQMIIPLQYFIVFAFLPGPLIRITPFPWFAAANGAFIFLRRDTYFEVDGHRAVRRQLAEDIKFSQHVKRRGKTLWYGDGSRTYAVRMYHGLAEIWAGFSKNIFPAFSRDLPLLATVLAYLFCALVLPAPLAVWGWTHHKPWAAAALAAYLLTAGVRLALSARFLSAPAWAAPLLPLGWLCVIGIALNSIRQSYSKTGNLWKGRSYPKT</sequence>
<reference evidence="1 2" key="1">
    <citation type="journal article" date="2019" name="Int. J. Syst. Evol. Microbiol.">
        <title>Capsulimonas corticalis gen. nov., sp. nov., an aerobic capsulated bacterium, of a novel bacterial order, Capsulimonadales ord. nov., of the class Armatimonadia of the phylum Armatimonadetes.</title>
        <authorList>
            <person name="Li J."/>
            <person name="Kudo C."/>
            <person name="Tonouchi A."/>
        </authorList>
    </citation>
    <scope>NUCLEOTIDE SEQUENCE [LARGE SCALE GENOMIC DNA]</scope>
    <source>
        <strain evidence="1 2">AX-7</strain>
    </source>
</reference>
<dbReference type="CDD" id="cd06423">
    <property type="entry name" value="CESA_like"/>
    <property type="match status" value="1"/>
</dbReference>